<dbReference type="AlphaFoldDB" id="A0A937KD84"/>
<keyword evidence="3" id="KW-1185">Reference proteome</keyword>
<dbReference type="Gene3D" id="3.40.630.30">
    <property type="match status" value="1"/>
</dbReference>
<evidence type="ECO:0000259" key="1">
    <source>
        <dbReference type="PROSITE" id="PS51186"/>
    </source>
</evidence>
<dbReference type="RefSeq" id="WP_202855324.1">
    <property type="nucleotide sequence ID" value="NZ_JAEUGD010000018.1"/>
</dbReference>
<evidence type="ECO:0000313" key="2">
    <source>
        <dbReference type="EMBL" id="MBL6445775.1"/>
    </source>
</evidence>
<dbReference type="PROSITE" id="PS51186">
    <property type="entry name" value="GNAT"/>
    <property type="match status" value="1"/>
</dbReference>
<evidence type="ECO:0000313" key="3">
    <source>
        <dbReference type="Proteomes" id="UP000614216"/>
    </source>
</evidence>
<dbReference type="InterPro" id="IPR000182">
    <property type="entry name" value="GNAT_dom"/>
</dbReference>
<organism evidence="2 3">
    <name type="scientific">Fulvivirga marina</name>
    <dbReference type="NCBI Taxonomy" id="2494733"/>
    <lineage>
        <taxon>Bacteria</taxon>
        <taxon>Pseudomonadati</taxon>
        <taxon>Bacteroidota</taxon>
        <taxon>Cytophagia</taxon>
        <taxon>Cytophagales</taxon>
        <taxon>Fulvivirgaceae</taxon>
        <taxon>Fulvivirga</taxon>
    </lineage>
</organism>
<protein>
    <submittedName>
        <fullName evidence="2">GNAT family N-acetyltransferase</fullName>
    </submittedName>
</protein>
<reference evidence="2" key="1">
    <citation type="submission" date="2021-01" db="EMBL/GenBank/DDBJ databases">
        <title>Fulvivirga kasyanovii gen. nov., sp nov., a novel member of the phylum Bacteroidetes isolated from seawater in a mussel farm.</title>
        <authorList>
            <person name="Zhao L.-H."/>
            <person name="Wang Z.-J."/>
        </authorList>
    </citation>
    <scope>NUCLEOTIDE SEQUENCE</scope>
    <source>
        <strain evidence="2">29W222</strain>
    </source>
</reference>
<gene>
    <name evidence="2" type="ORF">JMN32_05615</name>
</gene>
<dbReference type="Proteomes" id="UP000614216">
    <property type="component" value="Unassembled WGS sequence"/>
</dbReference>
<accession>A0A937KD84</accession>
<dbReference type="GO" id="GO:0016747">
    <property type="term" value="F:acyltransferase activity, transferring groups other than amino-acyl groups"/>
    <property type="evidence" value="ECO:0007669"/>
    <property type="project" value="InterPro"/>
</dbReference>
<comment type="caution">
    <text evidence="2">The sequence shown here is derived from an EMBL/GenBank/DDBJ whole genome shotgun (WGS) entry which is preliminary data.</text>
</comment>
<dbReference type="SUPFAM" id="SSF55729">
    <property type="entry name" value="Acyl-CoA N-acyltransferases (Nat)"/>
    <property type="match status" value="1"/>
</dbReference>
<feature type="domain" description="N-acetyltransferase" evidence="1">
    <location>
        <begin position="1"/>
        <end position="148"/>
    </location>
</feature>
<dbReference type="EMBL" id="JAEUGD010000018">
    <property type="protein sequence ID" value="MBL6445775.1"/>
    <property type="molecule type" value="Genomic_DNA"/>
</dbReference>
<name>A0A937KD84_9BACT</name>
<dbReference type="Pfam" id="PF00583">
    <property type="entry name" value="Acetyltransf_1"/>
    <property type="match status" value="1"/>
</dbReference>
<sequence>MKFKTLVDVPFEIVAKCFFKSFENYYVQFTKNARLFEERWRVAKVRYDFSVGVFEGEELIAFMLLAIDERDGVLSAFNAATGVLPAYRGNSLVKKMFDFALPVLRSNRVKHCSLEVIQENENAVRAYEKCGFKVARNYHCFGGKFQCEGSIGQVEEASVVSIHKDELADQSIYSWENRIESIINGPFHFFTVMNNDKKESLFIINKSTGYLAQFDVLFDKPDVWGRLGAAIQSVSTQIKVNNVVGTLERKLEWLKASGLQNTINQYQMERLV</sequence>
<dbReference type="InterPro" id="IPR016181">
    <property type="entry name" value="Acyl_CoA_acyltransferase"/>
</dbReference>
<proteinExistence type="predicted"/>